<dbReference type="Gene3D" id="2.30.30.40">
    <property type="entry name" value="SH3 Domains"/>
    <property type="match status" value="1"/>
</dbReference>
<dbReference type="InterPro" id="IPR018159">
    <property type="entry name" value="Spectrin/alpha-actinin"/>
</dbReference>
<feature type="compositionally biased region" description="Low complexity" evidence="15">
    <location>
        <begin position="2406"/>
        <end position="2419"/>
    </location>
</feature>
<feature type="coiled-coil region" evidence="14">
    <location>
        <begin position="1253"/>
        <end position="1294"/>
    </location>
</feature>
<dbReference type="InterPro" id="IPR041573">
    <property type="entry name" value="Desmoplakin_Spectrin-like"/>
</dbReference>
<feature type="coiled-coil region" evidence="14">
    <location>
        <begin position="1049"/>
        <end position="1146"/>
    </location>
</feature>
<dbReference type="GO" id="GO:0030057">
    <property type="term" value="C:desmosome"/>
    <property type="evidence" value="ECO:0007669"/>
    <property type="project" value="UniProtKB-SubCell"/>
</dbReference>
<evidence type="ECO:0000256" key="2">
    <source>
        <dbReference type="ARBA" id="ARBA00004496"/>
    </source>
</evidence>
<dbReference type="CDD" id="cd00176">
    <property type="entry name" value="SPEC"/>
    <property type="match status" value="2"/>
</dbReference>
<protein>
    <submittedName>
        <fullName evidence="17">Desmoplakin</fullName>
    </submittedName>
</protein>
<keyword evidence="7" id="KW-0963">Cytoplasm</keyword>
<dbReference type="SMART" id="SM00250">
    <property type="entry name" value="PLEC"/>
    <property type="match status" value="13"/>
</dbReference>
<dbReference type="GO" id="GO:0045104">
    <property type="term" value="P:intermediate filament cytoskeleton organization"/>
    <property type="evidence" value="ECO:0007669"/>
    <property type="project" value="InterPro"/>
</dbReference>
<dbReference type="InterPro" id="IPR043197">
    <property type="entry name" value="Plakin"/>
</dbReference>
<dbReference type="Pfam" id="PF21019">
    <property type="entry name" value="Spectrin_3"/>
    <property type="match status" value="1"/>
</dbReference>
<dbReference type="Gene3D" id="1.20.58.60">
    <property type="match status" value="2"/>
</dbReference>
<keyword evidence="11 14" id="KW-0175">Coiled coil</keyword>
<dbReference type="SUPFAM" id="SSF75399">
    <property type="entry name" value="Plakin repeat"/>
    <property type="match status" value="3"/>
</dbReference>
<evidence type="ECO:0000256" key="5">
    <source>
        <dbReference type="ARBA" id="ARBA00022443"/>
    </source>
</evidence>
<keyword evidence="12" id="KW-0472">Membrane</keyword>
<reference evidence="17" key="1">
    <citation type="journal article" date="2014" name="Nature">
        <title>Elephant shark genome provides unique insights into gnathostome evolution.</title>
        <authorList>
            <consortium name="International Elephant Shark Genome Sequencing Consortium"/>
            <person name="Venkatesh B."/>
            <person name="Lee A.P."/>
            <person name="Ravi V."/>
            <person name="Maurya A.K."/>
            <person name="Lian M.M."/>
            <person name="Swann J.B."/>
            <person name="Ohta Y."/>
            <person name="Flajnik M.F."/>
            <person name="Sutoh Y."/>
            <person name="Kasahara M."/>
            <person name="Hoon S."/>
            <person name="Gangu V."/>
            <person name="Roy S.W."/>
            <person name="Irimia M."/>
            <person name="Korzh V."/>
            <person name="Kondrychyn I."/>
            <person name="Lim Z.W."/>
            <person name="Tay B.H."/>
            <person name="Tohari S."/>
            <person name="Kong K.W."/>
            <person name="Ho S."/>
            <person name="Lorente-Galdos B."/>
            <person name="Quilez J."/>
            <person name="Marques-Bonet T."/>
            <person name="Raney B.J."/>
            <person name="Ingham P.W."/>
            <person name="Tay A."/>
            <person name="Hillier L.W."/>
            <person name="Minx P."/>
            <person name="Boehm T."/>
            <person name="Wilson R.K."/>
            <person name="Brenner S."/>
            <person name="Warren W.C."/>
        </authorList>
    </citation>
    <scope>NUCLEOTIDE SEQUENCE</scope>
    <source>
        <tissue evidence="17">Intestine</tissue>
    </source>
</reference>
<dbReference type="EMBL" id="JW861141">
    <property type="protein sequence ID" value="AFO93658.1"/>
    <property type="molecule type" value="mRNA"/>
</dbReference>
<accession>V9K7U2</accession>
<dbReference type="SUPFAM" id="SSF46966">
    <property type="entry name" value="Spectrin repeat"/>
    <property type="match status" value="3"/>
</dbReference>
<dbReference type="GO" id="GO:0098609">
    <property type="term" value="P:cell-cell adhesion"/>
    <property type="evidence" value="ECO:0007669"/>
    <property type="project" value="TreeGrafter"/>
</dbReference>
<dbReference type="FunFam" id="1.20.58.60:FF:000010">
    <property type="entry name" value="plectin isoform X2"/>
    <property type="match status" value="1"/>
</dbReference>
<dbReference type="GO" id="GO:0043588">
    <property type="term" value="P:skin development"/>
    <property type="evidence" value="ECO:0007669"/>
    <property type="project" value="TreeGrafter"/>
</dbReference>
<dbReference type="Pfam" id="PF00681">
    <property type="entry name" value="Plectin"/>
    <property type="match status" value="5"/>
</dbReference>
<comment type="similarity">
    <text evidence="4">Belongs to the plakin or cytolinker family.</text>
</comment>
<feature type="coiled-coil region" evidence="14">
    <location>
        <begin position="942"/>
        <end position="972"/>
    </location>
</feature>
<dbReference type="FunFam" id="3.30.160.780:FF:000001">
    <property type="entry name" value="Plectin a"/>
    <property type="match status" value="1"/>
</dbReference>
<evidence type="ECO:0000256" key="6">
    <source>
        <dbReference type="ARBA" id="ARBA00022475"/>
    </source>
</evidence>
<dbReference type="GO" id="GO:0042060">
    <property type="term" value="P:wound healing"/>
    <property type="evidence" value="ECO:0007669"/>
    <property type="project" value="TreeGrafter"/>
</dbReference>
<dbReference type="Pfam" id="PF17902">
    <property type="entry name" value="SH3_10"/>
    <property type="match status" value="1"/>
</dbReference>
<dbReference type="InterPro" id="IPR001452">
    <property type="entry name" value="SH3_domain"/>
</dbReference>
<feature type="coiled-coil region" evidence="14">
    <location>
        <begin position="1348"/>
        <end position="1711"/>
    </location>
</feature>
<dbReference type="Gene3D" id="3.30.160.780">
    <property type="match status" value="1"/>
</dbReference>
<dbReference type="GO" id="GO:0005886">
    <property type="term" value="C:plasma membrane"/>
    <property type="evidence" value="ECO:0007669"/>
    <property type="project" value="UniProtKB-SubCell"/>
</dbReference>
<keyword evidence="9" id="KW-0677">Repeat</keyword>
<dbReference type="GO" id="GO:0005198">
    <property type="term" value="F:structural molecule activity"/>
    <property type="evidence" value="ECO:0007669"/>
    <property type="project" value="TreeGrafter"/>
</dbReference>
<dbReference type="FunFam" id="3.90.1290.10:FF:000002">
    <property type="entry name" value="Plectin a"/>
    <property type="match status" value="1"/>
</dbReference>
<name>V9K7U2_CALMI</name>
<keyword evidence="5 13" id="KW-0728">SH3 domain</keyword>
<dbReference type="SMART" id="SM00150">
    <property type="entry name" value="SPEC"/>
    <property type="match status" value="2"/>
</dbReference>
<dbReference type="PROSITE" id="PS50002">
    <property type="entry name" value="SH3"/>
    <property type="match status" value="1"/>
</dbReference>
<feature type="coiled-coil region" evidence="14">
    <location>
        <begin position="1740"/>
        <end position="1781"/>
    </location>
</feature>
<dbReference type="PANTHER" id="PTHR23169:SF26">
    <property type="entry name" value="DESMOPLAKIN"/>
    <property type="match status" value="1"/>
</dbReference>
<organism evidence="17">
    <name type="scientific">Callorhinchus milii</name>
    <name type="common">Ghost shark</name>
    <dbReference type="NCBI Taxonomy" id="7868"/>
    <lineage>
        <taxon>Eukaryota</taxon>
        <taxon>Metazoa</taxon>
        <taxon>Chordata</taxon>
        <taxon>Craniata</taxon>
        <taxon>Vertebrata</taxon>
        <taxon>Chondrichthyes</taxon>
        <taxon>Holocephali</taxon>
        <taxon>Chimaeriformes</taxon>
        <taxon>Callorhinchidae</taxon>
        <taxon>Callorhinchus</taxon>
    </lineage>
</organism>
<evidence type="ECO:0000256" key="1">
    <source>
        <dbReference type="ARBA" id="ARBA00004236"/>
    </source>
</evidence>
<sequence>MYLPGVCAPEFSGNPETILLSEQQFPTRMRGQSFKQLQSGFDQRETFHRGDSYILQQPGAAGGGAGGGAGAKNVEIIKTIKTVHNSNSLTKRYAAARAGVDECELKLRQAEVLLQNDLKGFEVGQPGRNRIEIDNLLKMCGDMISEIEEAIEDLKYSGQPFEPIQNRVVQLYDQLRVISKAIYERYSEQVVIEHVKVPGQRVSIGNNSWDESYSRSTHELVSWINQQKQVMGVQEWALDAVSVEEQIKEQKRYHKIIEDFRWKINKVKVEQNENYSENYRLAISEVEDQYEGLLKGSNERIDQLIRFQDIIKVASNEIMWINDREEEELVYDWSDKNTNIAEKQERFSMLMSNLEVKEKQLNRLKQEGDKLVANQHPAANRIEAYVDALQTQWSWVLQLTKCIEVHLKENTNYFQFFEEAQMVEKDLKKMQDSIRKKFICDKSTPALQLEKMITESEKDKDKILEYKRQMTNLVNKSKNIVQLKPRNPLTNADQRSGNKIILKALCDYKQDQKAVHKDDKCILLDNSQRSKWKVIGPGGIEMMVPSVCLLIPPPNHAANDLANKIEQYYEAILSLWNQLYINMKSLMSWQYCIMDMQKIRSWTLLMLKQMSREDYETVTKNLELNFQAFLKYSKTSQFFTEADRTELQKDYSHSQTHFSKLVTSLEDGPPDRQISVKVLGQGPPQSDSNFHLALQTIRHRLEENEQLLLQKIHLLIDSASTFNNTRRTAELELTLDDLDAIDNDFVKLQKKWHLSNPSLESKLFFEKEFLFIAQRLKSASRYSTDYLERMKVLNLLIQSILEVEDIVKVYEARLTEEESVPLDLDKIEPYRFYLKTMRGELDMKRDLLKHMDDDLNQVLNINERITSSYKCDIDIDKYNEKVTQLKDRWQRIYKELDSRYLDLDKHHRQLNDYKQLFDGLNRWIDVTKCKQDALQINKFGHAEAIIAQLQEQKNLHSEIKNKRVNVEEYQSDADMCATSIKDYELQLASFSAGLETLLKIPIKRQVAQSASTNILRESADLQSRYIELLTRSGDYYKCLSEMLKNTEEVKIKNTKIELLEEELKHAKGENADSSQQKKFFDQHLSQIQVEITELRKKVVILEEQRRSAEMERDNAKHSLEVNISQMKEINEKITRLTFELEEERRLRISSEKLKIEQKDEHDSVFHIKQKELDDVIWLKVQIEKTLKEKEHEIQRLRKLLEEESNTRREIESELVKIKNKHGFEMTTLKSHYETQIKISESTIEQLSIEKDDTSGLKIKLDNISREKSNLQEEIERLKISIKQSELHRTKAEENIAQQRASGTHESRKRLELEREHQQLIKIRSEEILRHKAFQEDTSKCISDKTRELERVKVLLEEEIYKRKNLENDNDKLKQLNMESQKKTTDSFTRIHTVEEEYKRIKMDYERASNEKNRSLQEIERLQSTIREANHFKVKIEEEIAQQKRYVLEESSKRKKAEEELECIRRSCKEYTITISQLTQQIEQISFTKKKLEDDLKEQRISFEHQFNEKKVSTEELNRLYAEIEKLRHQLTQEQDNLRQAHLRNEHCQKTIEDKSKSLNESITEIERLRSLVEKLTKERLRLEEECRNIRISLDDFQNKQNENEGEKGKLISELKYQLELTSKRTADLQKLINELKNEREKLKVEVEIFQKQALEATNKIEITRISREEILHEKESLLLKIRLLEQDKSRLQHYEDELSRIKALLETESRSKLHMQDEIQHVKTDLTYWKSQAEMKDQAIRHQELDKGKATSELDRLKAEITRLEEELRMLEERCKWKLATADREKQSELEALRIQLQMEIQRLSEVPKKEIKLLGIRDHVSLHELVNSEVIDEKTASDIETGRITAEEVSHKYQDLLQGKSSIAGIFVEATREKLSVYQAMRKGLIRRGTALELLEAQAATGHMIDPVKNLKLTVEQAAQSGLIGLEFKNKLLSAEKAVTGYKDPETGKLISLFQAMKKELIEPTHGIRLLEAQIATGGIIDPTQSHRLPVHTAYKRNYFDEEMNQILIDPGDDTKGFFDPNTEENLTYLQLMERCVTDKVTNLCLLQLTEKKKTTTSTSAVRKRRIVIVDPDTNREMSVREAYHKDLIDYETFVELSEQEAEWEEITISGSDGSVKTVVVDRKTGIQYDIEDYLKKGLIDKKSFDDYRAGVMSLTQFAELFSDKTNVDTRNVSKLHHSTNRSPSPSPQFTKTLFVSSDEFSPIAAIFDIETLEKITISEAVRRNIVDSITGQRLLEAQACTGGIINPGTNQKLLIQDSIIQGIIDEDMGKRLKPAQKAFVGFEDVKNKKKLSAAEAIKENWLPYEAGNRFLEYQFITGGLVLPNVSGRIPVEEAIRKGLISGKTAQKLQDFNSYSKNLTCPKTKLKISYKEAMDRSMVEEKTGLRMLEASSFSSKGINSPYNLSSSGPNSRSGSRSGSRGGSRRGSFDATSSTLTTSTSTTFVSNISVN</sequence>
<evidence type="ECO:0000256" key="3">
    <source>
        <dbReference type="ARBA" id="ARBA00004568"/>
    </source>
</evidence>
<evidence type="ECO:0000256" key="12">
    <source>
        <dbReference type="ARBA" id="ARBA00023136"/>
    </source>
</evidence>
<dbReference type="GO" id="GO:0014704">
    <property type="term" value="C:intercalated disc"/>
    <property type="evidence" value="ECO:0007669"/>
    <property type="project" value="TreeGrafter"/>
</dbReference>
<dbReference type="Gene3D" id="1.20.58.1060">
    <property type="match status" value="1"/>
</dbReference>
<evidence type="ECO:0000256" key="13">
    <source>
        <dbReference type="PROSITE-ProRule" id="PRU00192"/>
    </source>
</evidence>
<evidence type="ECO:0000256" key="15">
    <source>
        <dbReference type="SAM" id="MobiDB-lite"/>
    </source>
</evidence>
<keyword evidence="6" id="KW-1003">Cell membrane</keyword>
<evidence type="ECO:0000256" key="11">
    <source>
        <dbReference type="ARBA" id="ARBA00023054"/>
    </source>
</evidence>
<evidence type="ECO:0000256" key="10">
    <source>
        <dbReference type="ARBA" id="ARBA00022949"/>
    </source>
</evidence>
<feature type="domain" description="SH3" evidence="16">
    <location>
        <begin position="497"/>
        <end position="554"/>
    </location>
</feature>
<evidence type="ECO:0000256" key="4">
    <source>
        <dbReference type="ARBA" id="ARBA00009109"/>
    </source>
</evidence>
<comment type="subcellular location">
    <subcellularLocation>
        <location evidence="3">Cell junction</location>
        <location evidence="3">Desmosome</location>
    </subcellularLocation>
    <subcellularLocation>
        <location evidence="1">Cell membrane</location>
    </subcellularLocation>
    <subcellularLocation>
        <location evidence="2">Cytoplasm</location>
    </subcellularLocation>
</comment>
<keyword evidence="10" id="KW-0965">Cell junction</keyword>
<dbReference type="Gene3D" id="3.90.1290.10">
    <property type="entry name" value="Plakin repeat"/>
    <property type="match status" value="2"/>
</dbReference>
<feature type="coiled-coil region" evidence="14">
    <location>
        <begin position="347"/>
        <end position="374"/>
    </location>
</feature>
<evidence type="ECO:0000313" key="17">
    <source>
        <dbReference type="EMBL" id="AFO93658.1"/>
    </source>
</evidence>
<evidence type="ECO:0000256" key="8">
    <source>
        <dbReference type="ARBA" id="ARBA00022553"/>
    </source>
</evidence>
<feature type="coiled-coil region" evidence="14">
    <location>
        <begin position="1179"/>
        <end position="1220"/>
    </location>
</feature>
<evidence type="ECO:0000256" key="7">
    <source>
        <dbReference type="ARBA" id="ARBA00022490"/>
    </source>
</evidence>
<dbReference type="Pfam" id="PF18373">
    <property type="entry name" value="Spectrin_2"/>
    <property type="match status" value="1"/>
</dbReference>
<proteinExistence type="evidence at transcript level"/>
<dbReference type="GO" id="GO:0005882">
    <property type="term" value="C:intermediate filament"/>
    <property type="evidence" value="ECO:0007669"/>
    <property type="project" value="TreeGrafter"/>
</dbReference>
<evidence type="ECO:0000259" key="16">
    <source>
        <dbReference type="PROSITE" id="PS50002"/>
    </source>
</evidence>
<dbReference type="PANTHER" id="PTHR23169">
    <property type="entry name" value="ENVOPLAKIN"/>
    <property type="match status" value="1"/>
</dbReference>
<dbReference type="GO" id="GO:0005737">
    <property type="term" value="C:cytoplasm"/>
    <property type="evidence" value="ECO:0007669"/>
    <property type="project" value="UniProtKB-SubCell"/>
</dbReference>
<evidence type="ECO:0000256" key="9">
    <source>
        <dbReference type="ARBA" id="ARBA00022737"/>
    </source>
</evidence>
<dbReference type="FunFam" id="3.90.1290.10:FF:000001">
    <property type="entry name" value="Plectin a"/>
    <property type="match status" value="1"/>
</dbReference>
<dbReference type="InterPro" id="IPR035915">
    <property type="entry name" value="Plakin_repeat_sf"/>
</dbReference>
<feature type="region of interest" description="Disordered" evidence="15">
    <location>
        <begin position="2400"/>
        <end position="2435"/>
    </location>
</feature>
<keyword evidence="8" id="KW-0597">Phosphoprotein</keyword>
<dbReference type="InterPro" id="IPR041615">
    <property type="entry name" value="Desmoplakin_SH3"/>
</dbReference>
<evidence type="ECO:0000256" key="14">
    <source>
        <dbReference type="SAM" id="Coils"/>
    </source>
</evidence>
<dbReference type="InterPro" id="IPR001101">
    <property type="entry name" value="Plectin_repeat"/>
</dbReference>